<dbReference type="PROSITE" id="PS50093">
    <property type="entry name" value="PKD"/>
    <property type="match status" value="1"/>
</dbReference>
<dbReference type="InterPro" id="IPR035986">
    <property type="entry name" value="PKD_dom_sf"/>
</dbReference>
<dbReference type="PROSITE" id="PS50835">
    <property type="entry name" value="IG_LIKE"/>
    <property type="match status" value="1"/>
</dbReference>
<feature type="domain" description="Ig-like" evidence="3">
    <location>
        <begin position="695"/>
        <end position="776"/>
    </location>
</feature>
<dbReference type="AlphaFoldDB" id="A0A428ZFA0"/>
<dbReference type="InterPro" id="IPR022409">
    <property type="entry name" value="PKD/Chitinase_dom"/>
</dbReference>
<evidence type="ECO:0000259" key="2">
    <source>
        <dbReference type="PROSITE" id="PS50093"/>
    </source>
</evidence>
<dbReference type="InterPro" id="IPR011044">
    <property type="entry name" value="Quino_amine_DH_bsu"/>
</dbReference>
<name>A0A428ZFA0_KIBAR</name>
<evidence type="ECO:0000313" key="5">
    <source>
        <dbReference type="Proteomes" id="UP000287547"/>
    </source>
</evidence>
<dbReference type="Pfam" id="PF18998">
    <property type="entry name" value="Flg_new_2"/>
    <property type="match status" value="2"/>
</dbReference>
<feature type="compositionally biased region" description="Low complexity" evidence="1">
    <location>
        <begin position="397"/>
        <end position="438"/>
    </location>
</feature>
<protein>
    <submittedName>
        <fullName evidence="4">PKD domain-containing protein</fullName>
    </submittedName>
</protein>
<dbReference type="EMBL" id="QHKI01000008">
    <property type="protein sequence ID" value="RSM86651.1"/>
    <property type="molecule type" value="Genomic_DNA"/>
</dbReference>
<dbReference type="InterPro" id="IPR007110">
    <property type="entry name" value="Ig-like_dom"/>
</dbReference>
<dbReference type="GO" id="GO:0005975">
    <property type="term" value="P:carbohydrate metabolic process"/>
    <property type="evidence" value="ECO:0007669"/>
    <property type="project" value="UniProtKB-ARBA"/>
</dbReference>
<sequence>MAVAAALLLGVIVVIGSDDGEPARDVRLLSGAAWLTSSKVGQVTLLDGSNVEVAAQVQVAPAGNSLEVAQQGSTAYAVDQTAGTVRRVDGGTFDLSAPQSPIPDAAAGLTAVPSRDVVYTVDKRRGMLAYTDPKNLVPRGDAVTFAAGTATIDGNGTLWAIDARTGDLSHVREGKLSIRRQVAQPGNSELVMVNGRPVVVDIAGRKAISIDSDTGRPADPIELPIGGTETVQVSGSRHDDRLYVVLSRGLLNVCDLAAGDCGKAISLSEGNAFGPAVESGNQVFVPDYTTGQVWIIDMQRSRVIAKPTVLTPGVRFELLVRDGVVFYNDTNSERAGVIQLDGTVINAAKYDATNPARGLNGSVTPSEPPRQTGSSQAVPPSRGASVVPSQVARQTSVGQVPPGQPDVPDLTDLPTPLASGSSSPRPSSVASDPPSTSSTPPPTPAEPRLEITMSTTTPTANQTVTLRVNNLNGDQPVSAQWTFGDGGTGGGTTTTHQWTTAGSYLITVTATLPDGRQAPTSVNVNVSAVPTVRLAVSIPGGGGSVSGGGINCPSTCSVDLQPHTQVTLTAQPDATHQLGNWGGACAGSSGASCDVTVDTAKNVTYTFESRPVPQATLTIASPTGGRILIGGGGACPSTCSVTRNAGTPIQLTAEPANDRTFTSWGGACAGQGATCSLTMTGQQSVSATFTLIDPPVITKLECGSLGRGTFQCELATTPAQVQVRWVVDGVAVPDENDSKFMTHRCGSDNQASITVTVTNARASVSRDSGSRCETGS</sequence>
<dbReference type="InterPro" id="IPR015943">
    <property type="entry name" value="WD40/YVTN_repeat-like_dom_sf"/>
</dbReference>
<dbReference type="InterPro" id="IPR000601">
    <property type="entry name" value="PKD_dom"/>
</dbReference>
<dbReference type="SUPFAM" id="SSF50969">
    <property type="entry name" value="YVTN repeat-like/Quinoprotein amine dehydrogenase"/>
    <property type="match status" value="1"/>
</dbReference>
<comment type="caution">
    <text evidence="4">The sequence shown here is derived from an EMBL/GenBank/DDBJ whole genome shotgun (WGS) entry which is preliminary data.</text>
</comment>
<dbReference type="SUPFAM" id="SSF49299">
    <property type="entry name" value="PKD domain"/>
    <property type="match status" value="1"/>
</dbReference>
<dbReference type="Gene3D" id="2.130.10.10">
    <property type="entry name" value="YVTN repeat-like/Quinoprotein amine dehydrogenase"/>
    <property type="match status" value="1"/>
</dbReference>
<organism evidence="4 5">
    <name type="scientific">Kibdelosporangium aridum</name>
    <dbReference type="NCBI Taxonomy" id="2030"/>
    <lineage>
        <taxon>Bacteria</taxon>
        <taxon>Bacillati</taxon>
        <taxon>Actinomycetota</taxon>
        <taxon>Actinomycetes</taxon>
        <taxon>Pseudonocardiales</taxon>
        <taxon>Pseudonocardiaceae</taxon>
        <taxon>Kibdelosporangium</taxon>
    </lineage>
</organism>
<evidence type="ECO:0000256" key="1">
    <source>
        <dbReference type="SAM" id="MobiDB-lite"/>
    </source>
</evidence>
<evidence type="ECO:0000259" key="3">
    <source>
        <dbReference type="PROSITE" id="PS50835"/>
    </source>
</evidence>
<evidence type="ECO:0000313" key="4">
    <source>
        <dbReference type="EMBL" id="RSM86651.1"/>
    </source>
</evidence>
<dbReference type="InterPro" id="IPR013783">
    <property type="entry name" value="Ig-like_fold"/>
</dbReference>
<dbReference type="SMART" id="SM00089">
    <property type="entry name" value="PKD"/>
    <property type="match status" value="1"/>
</dbReference>
<feature type="region of interest" description="Disordered" evidence="1">
    <location>
        <begin position="353"/>
        <end position="449"/>
    </location>
</feature>
<dbReference type="Gene3D" id="2.60.40.10">
    <property type="entry name" value="Immunoglobulins"/>
    <property type="match status" value="1"/>
</dbReference>
<feature type="compositionally biased region" description="Polar residues" evidence="1">
    <location>
        <begin position="387"/>
        <end position="396"/>
    </location>
</feature>
<gene>
    <name evidence="4" type="ORF">DMH04_13500</name>
</gene>
<feature type="domain" description="PKD" evidence="2">
    <location>
        <begin position="447"/>
        <end position="528"/>
    </location>
</feature>
<accession>A0A428ZFA0</accession>
<feature type="compositionally biased region" description="Polar residues" evidence="1">
    <location>
        <begin position="361"/>
        <end position="378"/>
    </location>
</feature>
<dbReference type="Proteomes" id="UP000287547">
    <property type="component" value="Unassembled WGS sequence"/>
</dbReference>
<dbReference type="InterPro" id="IPR044060">
    <property type="entry name" value="Bacterial_rp_domain"/>
</dbReference>
<dbReference type="Pfam" id="PF00801">
    <property type="entry name" value="PKD"/>
    <property type="match status" value="1"/>
</dbReference>
<proteinExistence type="predicted"/>
<reference evidence="4 5" key="1">
    <citation type="submission" date="2018-05" db="EMBL/GenBank/DDBJ databases">
        <title>Evolution of GPA BGCs.</title>
        <authorList>
            <person name="Waglechner N."/>
            <person name="Wright G.D."/>
        </authorList>
    </citation>
    <scope>NUCLEOTIDE SEQUENCE [LARGE SCALE GENOMIC DNA]</scope>
    <source>
        <strain evidence="4 5">A82846</strain>
    </source>
</reference>